<evidence type="ECO:0000313" key="1">
    <source>
        <dbReference type="EMBL" id="SHO80343.1"/>
    </source>
</evidence>
<dbReference type="EMBL" id="FRYL01000005">
    <property type="protein sequence ID" value="SHO80343.1"/>
    <property type="molecule type" value="Genomic_DNA"/>
</dbReference>
<protein>
    <submittedName>
        <fullName evidence="1">Uncharacterized protein</fullName>
    </submittedName>
</protein>
<name>A0A1W1EHK0_9ZZZZ</name>
<dbReference type="AlphaFoldDB" id="A0A1W1EHK0"/>
<accession>A0A1W1EHK0</accession>
<organism evidence="1">
    <name type="scientific">hydrothermal vent metagenome</name>
    <dbReference type="NCBI Taxonomy" id="652676"/>
    <lineage>
        <taxon>unclassified sequences</taxon>
        <taxon>metagenomes</taxon>
        <taxon>ecological metagenomes</taxon>
    </lineage>
</organism>
<sequence length="216" mass="25476">MSFEDFVSNISFEDLKKINEEFHKQQKNIPTYQYSKIKDSDLDEIVNIEKNIENMNSILISDYSEEDLKANFIIPLINRVDFFLLDKKIRGFYEEKLTYKNDKFILNGTLDFVVSKGLLKSKEPYFFIQEFKRGEEFSNPRPQLLAEMISAVELNSIKFMRGAYVIGAIWNFVILEKLGENSYQYFVSSNFDSTKIEDLKDIYKNLLFIKSLLLKI</sequence>
<gene>
    <name evidence="1" type="ORF">MNB_SV-15-241</name>
</gene>
<reference evidence="1" key="1">
    <citation type="submission" date="2016-10" db="EMBL/GenBank/DDBJ databases">
        <authorList>
            <person name="de Groot N.N."/>
        </authorList>
    </citation>
    <scope>NUCLEOTIDE SEQUENCE</scope>
</reference>
<proteinExistence type="predicted"/>